<dbReference type="AlphaFoldDB" id="A0A0N8IBR8"/>
<dbReference type="InterPro" id="IPR029752">
    <property type="entry name" value="D-isomer_DH_CS1"/>
</dbReference>
<dbReference type="GO" id="GO:0016616">
    <property type="term" value="F:oxidoreductase activity, acting on the CH-OH group of donors, NAD or NADP as acceptor"/>
    <property type="evidence" value="ECO:0007669"/>
    <property type="project" value="InterPro"/>
</dbReference>
<evidence type="ECO:0000313" key="8">
    <source>
        <dbReference type="EMBL" id="KPN63867.1"/>
    </source>
</evidence>
<dbReference type="GO" id="GO:0051287">
    <property type="term" value="F:NAD binding"/>
    <property type="evidence" value="ECO:0007669"/>
    <property type="project" value="InterPro"/>
</dbReference>
<feature type="domain" description="D-isomer specific 2-hydroxyacid dehydrogenase NAD-binding" evidence="7">
    <location>
        <begin position="107"/>
        <end position="289"/>
    </location>
</feature>
<keyword evidence="9" id="KW-1185">Reference proteome</keyword>
<keyword evidence="3 5" id="KW-0560">Oxidoreductase</keyword>
<dbReference type="Proteomes" id="UP000050471">
    <property type="component" value="Unassembled WGS sequence"/>
</dbReference>
<dbReference type="InterPro" id="IPR006139">
    <property type="entry name" value="D-isomer_2_OHA_DH_cat_dom"/>
</dbReference>
<dbReference type="OrthoDB" id="9793626at2"/>
<evidence type="ECO:0000256" key="1">
    <source>
        <dbReference type="ARBA" id="ARBA00005854"/>
    </source>
</evidence>
<evidence type="ECO:0000256" key="5">
    <source>
        <dbReference type="RuleBase" id="RU003719"/>
    </source>
</evidence>
<protein>
    <submittedName>
        <fullName evidence="8">Hydroxyacid dehydrogenase</fullName>
    </submittedName>
</protein>
<dbReference type="InterPro" id="IPR043322">
    <property type="entry name" value="CtBP"/>
</dbReference>
<dbReference type="RefSeq" id="WP_055187564.1">
    <property type="nucleotide sequence ID" value="NZ_FPBS01000020.1"/>
</dbReference>
<sequence length="337" mass="36976">MKIVRTDCELQTPLVDKALTDAGHRLVLLPDGISEEDLIAEIRDADLLLMCYTPITRKVIASAPKLRGIVKYGVGIDAIDIPAANEHGVTVVNIPEYAEETVAEGAFALLIALAKKLPALNDHMNKEGWAWPEPTWLGTDIAGKTLGIIGLGKIGRSMARMAGQGFRARVIAYSPHTPEEEMQAIGVKKCDTLDALLTESDFISIHSVLNDETRHLIGERELRLMKPSAILINAARGAIIDEDALVRAMCEGWIAGLGLDVFSREPLSLTDHPMSALFSLPNVILSPHLTFYTKDAMERLECETLERCQELIEGREVLIKSTDPRLHIQTKGVTFKG</sequence>
<keyword evidence="4" id="KW-0520">NAD</keyword>
<dbReference type="CDD" id="cd05299">
    <property type="entry name" value="CtBP_dh"/>
    <property type="match status" value="1"/>
</dbReference>
<keyword evidence="2" id="KW-0028">Amino-acid biosynthesis</keyword>
<dbReference type="SUPFAM" id="SSF51735">
    <property type="entry name" value="NAD(P)-binding Rossmann-fold domains"/>
    <property type="match status" value="1"/>
</dbReference>
<dbReference type="SUPFAM" id="SSF52283">
    <property type="entry name" value="Formate/glycerate dehydrogenase catalytic domain-like"/>
    <property type="match status" value="1"/>
</dbReference>
<name>A0A0N8IBR8_9RHOB</name>
<dbReference type="InterPro" id="IPR050857">
    <property type="entry name" value="D-2-hydroxyacid_DH"/>
</dbReference>
<proteinExistence type="inferred from homology"/>
<dbReference type="Gene3D" id="3.40.50.720">
    <property type="entry name" value="NAD(P)-binding Rossmann-like Domain"/>
    <property type="match status" value="2"/>
</dbReference>
<accession>A0A0N8IBR8</accession>
<dbReference type="PANTHER" id="PTHR42789:SF1">
    <property type="entry name" value="D-ISOMER SPECIFIC 2-HYDROXYACID DEHYDROGENASE FAMILY PROTEIN (AFU_ORTHOLOGUE AFUA_6G10090)"/>
    <property type="match status" value="1"/>
</dbReference>
<dbReference type="FunFam" id="3.40.50.720:FF:000203">
    <property type="entry name" value="D-3-phosphoglycerate dehydrogenase (SerA)"/>
    <property type="match status" value="1"/>
</dbReference>
<dbReference type="GO" id="GO:0003714">
    <property type="term" value="F:transcription corepressor activity"/>
    <property type="evidence" value="ECO:0007669"/>
    <property type="project" value="InterPro"/>
</dbReference>
<feature type="domain" description="D-isomer specific 2-hydroxyacid dehydrogenase catalytic" evidence="6">
    <location>
        <begin position="19"/>
        <end position="316"/>
    </location>
</feature>
<evidence type="ECO:0000313" key="9">
    <source>
        <dbReference type="Proteomes" id="UP000050471"/>
    </source>
</evidence>
<evidence type="ECO:0000256" key="4">
    <source>
        <dbReference type="ARBA" id="ARBA00023027"/>
    </source>
</evidence>
<organism evidence="8 9">
    <name type="scientific">Aliiroseovarius crassostreae</name>
    <dbReference type="NCBI Taxonomy" id="154981"/>
    <lineage>
        <taxon>Bacteria</taxon>
        <taxon>Pseudomonadati</taxon>
        <taxon>Pseudomonadota</taxon>
        <taxon>Alphaproteobacteria</taxon>
        <taxon>Rhodobacterales</taxon>
        <taxon>Paracoccaceae</taxon>
        <taxon>Aliiroseovarius</taxon>
    </lineage>
</organism>
<dbReference type="InterPro" id="IPR006140">
    <property type="entry name" value="D-isomer_DH_NAD-bd"/>
</dbReference>
<dbReference type="Pfam" id="PF00389">
    <property type="entry name" value="2-Hacid_dh"/>
    <property type="match status" value="1"/>
</dbReference>
<dbReference type="PROSITE" id="PS00065">
    <property type="entry name" value="D_2_HYDROXYACID_DH_1"/>
    <property type="match status" value="1"/>
</dbReference>
<dbReference type="Pfam" id="PF02826">
    <property type="entry name" value="2-Hacid_dh_C"/>
    <property type="match status" value="1"/>
</dbReference>
<evidence type="ECO:0000256" key="3">
    <source>
        <dbReference type="ARBA" id="ARBA00023002"/>
    </source>
</evidence>
<dbReference type="InterPro" id="IPR029753">
    <property type="entry name" value="D-isomer_DH_CS"/>
</dbReference>
<reference evidence="8 9" key="1">
    <citation type="submission" date="2015-09" db="EMBL/GenBank/DDBJ databases">
        <title>Draft genome sequence of Aliiroseovarius crassostreae CV919-312TSm, the causative agent of Roseovarius Oyster Disease (formerly Juvenile Oyster Disease).</title>
        <authorList>
            <person name="Kessner L."/>
            <person name="Spinard E."/>
            <person name="Nelson D."/>
        </authorList>
    </citation>
    <scope>NUCLEOTIDE SEQUENCE [LARGE SCALE GENOMIC DNA]</scope>
    <source>
        <strain evidence="8 9">CV919-312</strain>
    </source>
</reference>
<dbReference type="GO" id="GO:0008652">
    <property type="term" value="P:amino acid biosynthetic process"/>
    <property type="evidence" value="ECO:0007669"/>
    <property type="project" value="UniProtKB-KW"/>
</dbReference>
<evidence type="ECO:0000256" key="2">
    <source>
        <dbReference type="ARBA" id="ARBA00022605"/>
    </source>
</evidence>
<dbReference type="InterPro" id="IPR036291">
    <property type="entry name" value="NAD(P)-bd_dom_sf"/>
</dbReference>
<dbReference type="PROSITE" id="PS00671">
    <property type="entry name" value="D_2_HYDROXYACID_DH_3"/>
    <property type="match status" value="1"/>
</dbReference>
<dbReference type="PANTHER" id="PTHR42789">
    <property type="entry name" value="D-ISOMER SPECIFIC 2-HYDROXYACID DEHYDROGENASE FAMILY PROTEIN (AFU_ORTHOLOGUE AFUA_6G10090)"/>
    <property type="match status" value="1"/>
</dbReference>
<evidence type="ECO:0000259" key="6">
    <source>
        <dbReference type="Pfam" id="PF00389"/>
    </source>
</evidence>
<dbReference type="STRING" id="154981.AKJ29_14340"/>
<comment type="similarity">
    <text evidence="1 5">Belongs to the D-isomer specific 2-hydroxyacid dehydrogenase family.</text>
</comment>
<comment type="caution">
    <text evidence="8">The sequence shown here is derived from an EMBL/GenBank/DDBJ whole genome shotgun (WGS) entry which is preliminary data.</text>
</comment>
<dbReference type="EMBL" id="LKBA01000004">
    <property type="protein sequence ID" value="KPN63867.1"/>
    <property type="molecule type" value="Genomic_DNA"/>
</dbReference>
<evidence type="ECO:0000259" key="7">
    <source>
        <dbReference type="Pfam" id="PF02826"/>
    </source>
</evidence>
<gene>
    <name evidence="8" type="ORF">AKJ29_14340</name>
</gene>